<feature type="transmembrane region" description="Helical" evidence="1">
    <location>
        <begin position="23"/>
        <end position="42"/>
    </location>
</feature>
<sequence>MGITTQYPGQSLNKFITVMERTLFRLFVILLGLSHLISLKAVPVTRTESLMQVPQVHLSLENAHKVTTEENMLLNESNMSERMALELHDYPSSGANNRHTPRGQ</sequence>
<dbReference type="Proteomes" id="UP000634136">
    <property type="component" value="Unassembled WGS sequence"/>
</dbReference>
<dbReference type="OrthoDB" id="747636at2759"/>
<organism evidence="2 3">
    <name type="scientific">Senna tora</name>
    <dbReference type="NCBI Taxonomy" id="362788"/>
    <lineage>
        <taxon>Eukaryota</taxon>
        <taxon>Viridiplantae</taxon>
        <taxon>Streptophyta</taxon>
        <taxon>Embryophyta</taxon>
        <taxon>Tracheophyta</taxon>
        <taxon>Spermatophyta</taxon>
        <taxon>Magnoliopsida</taxon>
        <taxon>eudicotyledons</taxon>
        <taxon>Gunneridae</taxon>
        <taxon>Pentapetalae</taxon>
        <taxon>rosids</taxon>
        <taxon>fabids</taxon>
        <taxon>Fabales</taxon>
        <taxon>Fabaceae</taxon>
        <taxon>Caesalpinioideae</taxon>
        <taxon>Cassia clade</taxon>
        <taxon>Senna</taxon>
    </lineage>
</organism>
<keyword evidence="3" id="KW-1185">Reference proteome</keyword>
<accession>A0A834SLW9</accession>
<evidence type="ECO:0000313" key="2">
    <source>
        <dbReference type="EMBL" id="KAF7806202.1"/>
    </source>
</evidence>
<reference evidence="2" key="1">
    <citation type="submission" date="2020-09" db="EMBL/GenBank/DDBJ databases">
        <title>Genome-Enabled Discovery of Anthraquinone Biosynthesis in Senna tora.</title>
        <authorList>
            <person name="Kang S.-H."/>
            <person name="Pandey R.P."/>
            <person name="Lee C.-M."/>
            <person name="Sim J.-S."/>
            <person name="Jeong J.-T."/>
            <person name="Choi B.-S."/>
            <person name="Jung M."/>
            <person name="Ginzburg D."/>
            <person name="Zhao K."/>
            <person name="Won S.Y."/>
            <person name="Oh T.-J."/>
            <person name="Yu Y."/>
            <person name="Kim N.-H."/>
            <person name="Lee O.R."/>
            <person name="Lee T.-H."/>
            <person name="Bashyal P."/>
            <person name="Kim T.-S."/>
            <person name="Lee W.-H."/>
            <person name="Kawkins C."/>
            <person name="Kim C.-K."/>
            <person name="Kim J.S."/>
            <person name="Ahn B.O."/>
            <person name="Rhee S.Y."/>
            <person name="Sohng J.K."/>
        </authorList>
    </citation>
    <scope>NUCLEOTIDE SEQUENCE</scope>
    <source>
        <tissue evidence="2">Leaf</tissue>
    </source>
</reference>
<dbReference type="PANTHER" id="PTHR33474:SF2">
    <property type="entry name" value="TRANSMEMBRANE PROTEIN"/>
    <property type="match status" value="1"/>
</dbReference>
<dbReference type="AlphaFoldDB" id="A0A834SLW9"/>
<keyword evidence="1 2" id="KW-0812">Transmembrane</keyword>
<evidence type="ECO:0000256" key="1">
    <source>
        <dbReference type="SAM" id="Phobius"/>
    </source>
</evidence>
<protein>
    <submittedName>
        <fullName evidence="2">Putative transmembrane protein</fullName>
    </submittedName>
</protein>
<gene>
    <name evidence="2" type="ORF">G2W53_038363</name>
</gene>
<name>A0A834SLW9_9FABA</name>
<proteinExistence type="predicted"/>
<comment type="caution">
    <text evidence="2">The sequence shown here is derived from an EMBL/GenBank/DDBJ whole genome shotgun (WGS) entry which is preliminary data.</text>
</comment>
<keyword evidence="1" id="KW-0472">Membrane</keyword>
<dbReference type="PANTHER" id="PTHR33474">
    <property type="entry name" value="TRANSMEMBRANE PROTEIN"/>
    <property type="match status" value="1"/>
</dbReference>
<evidence type="ECO:0000313" key="3">
    <source>
        <dbReference type="Proteomes" id="UP000634136"/>
    </source>
</evidence>
<dbReference type="EMBL" id="JAAIUW010000012">
    <property type="protein sequence ID" value="KAF7806202.1"/>
    <property type="molecule type" value="Genomic_DNA"/>
</dbReference>
<keyword evidence="1" id="KW-1133">Transmembrane helix</keyword>